<dbReference type="Gene3D" id="3.40.50.2300">
    <property type="match status" value="1"/>
</dbReference>
<gene>
    <name evidence="4" type="ordered locus">DvMF_2739</name>
</gene>
<dbReference type="InterPro" id="IPR027417">
    <property type="entry name" value="P-loop_NTPase"/>
</dbReference>
<evidence type="ECO:0000256" key="2">
    <source>
        <dbReference type="ARBA" id="ARBA00022840"/>
    </source>
</evidence>
<dbReference type="KEGG" id="dvm:DvMF_2739"/>
<dbReference type="EMBL" id="CP001197">
    <property type="protein sequence ID" value="ACL09678.1"/>
    <property type="molecule type" value="Genomic_DNA"/>
</dbReference>
<evidence type="ECO:0000313" key="4">
    <source>
        <dbReference type="EMBL" id="ACL09678.1"/>
    </source>
</evidence>
<accession>B8DJ17</accession>
<keyword evidence="2" id="KW-0067">ATP-binding</keyword>
<name>B8DJ17_NITV9</name>
<dbReference type="Gene3D" id="3.40.50.300">
    <property type="entry name" value="P-loop containing nucleotide triphosphate hydrolases"/>
    <property type="match status" value="1"/>
</dbReference>
<evidence type="ECO:0000256" key="1">
    <source>
        <dbReference type="ARBA" id="ARBA00022741"/>
    </source>
</evidence>
<keyword evidence="1" id="KW-0547">Nucleotide-binding</keyword>
<dbReference type="InterPro" id="IPR011006">
    <property type="entry name" value="CheY-like_superfamily"/>
</dbReference>
<protein>
    <submittedName>
        <fullName evidence="4">Response regulator receiver protein</fullName>
    </submittedName>
</protein>
<dbReference type="HOGENOM" id="CLU_033160_2_1_7"/>
<dbReference type="GO" id="GO:0005524">
    <property type="term" value="F:ATP binding"/>
    <property type="evidence" value="ECO:0007669"/>
    <property type="project" value="UniProtKB-KW"/>
</dbReference>
<evidence type="ECO:0000256" key="3">
    <source>
        <dbReference type="SAM" id="MobiDB-lite"/>
    </source>
</evidence>
<dbReference type="eggNOG" id="COG4963">
    <property type="taxonomic scope" value="Bacteria"/>
</dbReference>
<dbReference type="GO" id="GO:0009898">
    <property type="term" value="C:cytoplasmic side of plasma membrane"/>
    <property type="evidence" value="ECO:0007669"/>
    <property type="project" value="TreeGrafter"/>
</dbReference>
<sequence length="481" mass="50346">MNITHPVCLLTKRLATREELTRVLARQDGFRLVSPGEADDLGLVVLELGDDLEDDFESIASLVNDPRVGEVFVASRQKDPDLIIRAMRAGVSEFLSQPFRSDEVLAALEGYARRRRTTRAASLAAAPASAGGRLIHIMGAKGGVGATTVAVNLAVLAARSLAGNAPAPDAQKAGRSLTKLGGRNAARDMQAMGDTALATGGPAHAPAALPLAALMDMRLPQGDVPLFLDMEYSRTWADGARNLGRLDATFLRSLAERHASGLEVFASPDTGDDLDAISPRAVKAVLDLARALYAVTVVDGGPYADELALVSMQEAETILLVTDLALPALAGARRLLDDVAAAAPAVAARIQLVVNRMSPQAGVDLTEAERLLERKVFATVSDDYGAAVSAINQGVPLCEAAPRSVAARSLAKLAERLAPAAATPGNGGTAPGMKAGSLFARLLHRKGDDTHEPNRRGMERGPEHERGGLLPHGVLLQGARG</sequence>
<feature type="region of interest" description="Disordered" evidence="3">
    <location>
        <begin position="446"/>
        <end position="481"/>
    </location>
</feature>
<dbReference type="GO" id="GO:0005829">
    <property type="term" value="C:cytosol"/>
    <property type="evidence" value="ECO:0007669"/>
    <property type="project" value="TreeGrafter"/>
</dbReference>
<dbReference type="AlphaFoldDB" id="B8DJ17"/>
<feature type="compositionally biased region" description="Basic and acidic residues" evidence="3">
    <location>
        <begin position="446"/>
        <end position="467"/>
    </location>
</feature>
<dbReference type="PANTHER" id="PTHR43384:SF6">
    <property type="entry name" value="SEPTUM SITE-DETERMINING PROTEIN MIND HOMOLOG, CHLOROPLASTIC"/>
    <property type="match status" value="1"/>
</dbReference>
<dbReference type="InterPro" id="IPR050625">
    <property type="entry name" value="ParA/MinD_ATPase"/>
</dbReference>
<dbReference type="eggNOG" id="COG4565">
    <property type="taxonomic scope" value="Bacteria"/>
</dbReference>
<dbReference type="OrthoDB" id="9768734at2"/>
<dbReference type="SUPFAM" id="SSF52540">
    <property type="entry name" value="P-loop containing nucleoside triphosphate hydrolases"/>
    <property type="match status" value="1"/>
</dbReference>
<organism evidence="4">
    <name type="scientific">Nitratidesulfovibrio vulgaris (strain DSM 19637 / Miyazaki F)</name>
    <name type="common">Desulfovibrio vulgaris</name>
    <dbReference type="NCBI Taxonomy" id="883"/>
    <lineage>
        <taxon>Bacteria</taxon>
        <taxon>Pseudomonadati</taxon>
        <taxon>Thermodesulfobacteriota</taxon>
        <taxon>Desulfovibrionia</taxon>
        <taxon>Desulfovibrionales</taxon>
        <taxon>Desulfovibrionaceae</taxon>
        <taxon>Nitratidesulfovibrio</taxon>
    </lineage>
</organism>
<dbReference type="STRING" id="883.DvMF_2739"/>
<dbReference type="SUPFAM" id="SSF52172">
    <property type="entry name" value="CheY-like"/>
    <property type="match status" value="1"/>
</dbReference>
<dbReference type="GO" id="GO:0051782">
    <property type="term" value="P:negative regulation of cell division"/>
    <property type="evidence" value="ECO:0007669"/>
    <property type="project" value="TreeGrafter"/>
</dbReference>
<reference evidence="4" key="1">
    <citation type="submission" date="2008-10" db="EMBL/GenBank/DDBJ databases">
        <title>Complete sequence of Desulfovibrio vulgaris str. 'Miyazaki F'.</title>
        <authorList>
            <person name="Lucas S."/>
            <person name="Copeland A."/>
            <person name="Lapidus A."/>
            <person name="Glavina del Rio T."/>
            <person name="Dalin E."/>
            <person name="Tice H."/>
            <person name="Bruce D."/>
            <person name="Goodwin L."/>
            <person name="Pitluck S."/>
            <person name="Sims D."/>
            <person name="Brettin T."/>
            <person name="Detter J.C."/>
            <person name="Han C."/>
            <person name="Larimer F."/>
            <person name="Land M."/>
            <person name="Hauser L."/>
            <person name="Kyrpides N."/>
            <person name="Mikhailova N."/>
            <person name="Hazen T.C."/>
            <person name="Richardson P."/>
        </authorList>
    </citation>
    <scope>NUCLEOTIDE SEQUENCE</scope>
    <source>
        <strain evidence="4">Miyazaki F</strain>
    </source>
</reference>
<dbReference type="GO" id="GO:0016887">
    <property type="term" value="F:ATP hydrolysis activity"/>
    <property type="evidence" value="ECO:0007669"/>
    <property type="project" value="TreeGrafter"/>
</dbReference>
<proteinExistence type="predicted"/>
<dbReference type="PANTHER" id="PTHR43384">
    <property type="entry name" value="SEPTUM SITE-DETERMINING PROTEIN MIND HOMOLOG, CHLOROPLASTIC-RELATED"/>
    <property type="match status" value="1"/>
</dbReference>